<dbReference type="PIRSF" id="PIRSF000654">
    <property type="entry name" value="Integrin-linked_kinase"/>
    <property type="match status" value="1"/>
</dbReference>
<dbReference type="InterPro" id="IPR001245">
    <property type="entry name" value="Ser-Thr/Tyr_kinase_cat_dom"/>
</dbReference>
<dbReference type="Pfam" id="PF07714">
    <property type="entry name" value="PK_Tyr_Ser-Thr"/>
    <property type="match status" value="1"/>
</dbReference>
<gene>
    <name evidence="2" type="ORF">AGERDE_LOCUS10708</name>
</gene>
<name>A0A9N9GUI8_9GLOM</name>
<organism evidence="2 3">
    <name type="scientific">Ambispora gerdemannii</name>
    <dbReference type="NCBI Taxonomy" id="144530"/>
    <lineage>
        <taxon>Eukaryota</taxon>
        <taxon>Fungi</taxon>
        <taxon>Fungi incertae sedis</taxon>
        <taxon>Mucoromycota</taxon>
        <taxon>Glomeromycotina</taxon>
        <taxon>Glomeromycetes</taxon>
        <taxon>Archaeosporales</taxon>
        <taxon>Ambisporaceae</taxon>
        <taxon>Ambispora</taxon>
    </lineage>
</organism>
<evidence type="ECO:0000313" key="3">
    <source>
        <dbReference type="Proteomes" id="UP000789831"/>
    </source>
</evidence>
<evidence type="ECO:0000259" key="1">
    <source>
        <dbReference type="PROSITE" id="PS50011"/>
    </source>
</evidence>
<dbReference type="GO" id="GO:0005524">
    <property type="term" value="F:ATP binding"/>
    <property type="evidence" value="ECO:0007669"/>
    <property type="project" value="InterPro"/>
</dbReference>
<dbReference type="InterPro" id="IPR000719">
    <property type="entry name" value="Prot_kinase_dom"/>
</dbReference>
<dbReference type="SUPFAM" id="SSF56112">
    <property type="entry name" value="Protein kinase-like (PK-like)"/>
    <property type="match status" value="1"/>
</dbReference>
<sequence length="298" mass="34493">MKISKVSDTHHALDDDRRMKVSDAHEKQIDHAMSKYKKWLDESLELNLIKNIKYEEIENEQKLSEGSFGIVTTAYWKDLREMVACKRLKLEHTDTQENEDKFWKSFVNELKINKKMYYCQYVIRFLAISQVPEAKPSNINRLQLACQVANGMHMLHKEGIHSKNILVQKGVAKLTDFGMSRIVANTNSSTSNGVFGIIPYIAPECLRYCDYPLDTSSDIYSFGVILWEIANPHGKYAFEGRQFDGAFMLSIIDGLRETPNSETESDYVKLYQECWDPKPENRPLMSSALQRIERIQSM</sequence>
<reference evidence="2" key="1">
    <citation type="submission" date="2021-06" db="EMBL/GenBank/DDBJ databases">
        <authorList>
            <person name="Kallberg Y."/>
            <person name="Tangrot J."/>
            <person name="Rosling A."/>
        </authorList>
    </citation>
    <scope>NUCLEOTIDE SEQUENCE</scope>
    <source>
        <strain evidence="2">MT106</strain>
    </source>
</reference>
<dbReference type="GO" id="GO:0004674">
    <property type="term" value="F:protein serine/threonine kinase activity"/>
    <property type="evidence" value="ECO:0007669"/>
    <property type="project" value="TreeGrafter"/>
</dbReference>
<dbReference type="PROSITE" id="PS50011">
    <property type="entry name" value="PROTEIN_KINASE_DOM"/>
    <property type="match status" value="1"/>
</dbReference>
<dbReference type="InterPro" id="IPR051681">
    <property type="entry name" value="Ser/Thr_Kinases-Pseudokinases"/>
</dbReference>
<dbReference type="OrthoDB" id="10261027at2759"/>
<accession>A0A9N9GUI8</accession>
<dbReference type="PANTHER" id="PTHR44329">
    <property type="entry name" value="SERINE/THREONINE-PROTEIN KINASE TNNI3K-RELATED"/>
    <property type="match status" value="1"/>
</dbReference>
<feature type="domain" description="Protein kinase" evidence="1">
    <location>
        <begin position="57"/>
        <end position="295"/>
    </location>
</feature>
<dbReference type="EMBL" id="CAJVPL010003567">
    <property type="protein sequence ID" value="CAG8635081.1"/>
    <property type="molecule type" value="Genomic_DNA"/>
</dbReference>
<evidence type="ECO:0000313" key="2">
    <source>
        <dbReference type="EMBL" id="CAG8635081.1"/>
    </source>
</evidence>
<protein>
    <submittedName>
        <fullName evidence="2">2613_t:CDS:1</fullName>
    </submittedName>
</protein>
<dbReference type="Proteomes" id="UP000789831">
    <property type="component" value="Unassembled WGS sequence"/>
</dbReference>
<dbReference type="Gene3D" id="1.10.510.10">
    <property type="entry name" value="Transferase(Phosphotransferase) domain 1"/>
    <property type="match status" value="1"/>
</dbReference>
<comment type="caution">
    <text evidence="2">The sequence shown here is derived from an EMBL/GenBank/DDBJ whole genome shotgun (WGS) entry which is preliminary data.</text>
</comment>
<keyword evidence="3" id="KW-1185">Reference proteome</keyword>
<dbReference type="InterPro" id="IPR011009">
    <property type="entry name" value="Kinase-like_dom_sf"/>
</dbReference>
<dbReference type="AlphaFoldDB" id="A0A9N9GUI8"/>
<proteinExistence type="predicted"/>